<evidence type="ECO:0000313" key="5">
    <source>
        <dbReference type="Proteomes" id="UP000194131"/>
    </source>
</evidence>
<evidence type="ECO:0000313" key="4">
    <source>
        <dbReference type="EMBL" id="QQA14175.1"/>
    </source>
</evidence>
<name>A0AAP7W983_BACMY</name>
<evidence type="ECO:0000256" key="1">
    <source>
        <dbReference type="SAM" id="Phobius"/>
    </source>
</evidence>
<feature type="transmembrane region" description="Helical" evidence="1">
    <location>
        <begin position="136"/>
        <end position="160"/>
    </location>
</feature>
<keyword evidence="7" id="KW-1185">Reference proteome</keyword>
<sequence>MTKDKFLQQLNVSLKRLSEKERADILKDYEEHFTFGLEEGKTEEEITASLGSPAQIAKELLAGYHIEKVTASATTGNVFRAIWAVIGLGFFNLVIVLGPAIAVTALIFSGWTLGISFLCSPLLVIVDTIVHPNTFLLFNLFVSLALCGLGYFIVIAMLSLTKLAKNGFVRYLKFNIALVKGGFKHDK</sequence>
<reference evidence="3 6" key="1">
    <citation type="submission" date="2016-10" db="EMBL/GenBank/DDBJ databases">
        <title>Genome Sequence of Bacillus weihenstephanensis GM6LP.</title>
        <authorList>
            <person name="Poehlein A."/>
            <person name="Wemheuer F."/>
            <person name="Hollensteiner J."/>
            <person name="Wemheuer B."/>
        </authorList>
    </citation>
    <scope>NUCLEOTIDE SEQUENCE [LARGE SCALE GENOMIC DNA]</scope>
    <source>
        <strain evidence="3 6">GM6LP</strain>
    </source>
</reference>
<protein>
    <submittedName>
        <fullName evidence="4">DUF1700 domain-containing protein</fullName>
    </submittedName>
</protein>
<reference evidence="2 5" key="2">
    <citation type="submission" date="2016-12" db="EMBL/GenBank/DDBJ databases">
        <title>Genome Sequences of Twelve Sporeforming Bacillus Species Isolated from Foods.</title>
        <authorList>
            <person name="De Jong A."/>
            <person name="Holsappel S."/>
            <person name="Kuipers O.P."/>
        </authorList>
    </citation>
    <scope>NUCLEOTIDE SEQUENCE [LARGE SCALE GENOMIC DNA]</scope>
    <source>
        <strain evidence="2 5">S3E15</strain>
    </source>
</reference>
<keyword evidence="1" id="KW-1133">Transmembrane helix</keyword>
<dbReference type="EMBL" id="MRWU01000005">
    <property type="protein sequence ID" value="OSX93535.1"/>
    <property type="molecule type" value="Genomic_DNA"/>
</dbReference>
<dbReference type="RefSeq" id="WP_002185270.1">
    <property type="nucleotide sequence ID" value="NZ_CM125442.1"/>
</dbReference>
<proteinExistence type="predicted"/>
<reference evidence="4 7" key="3">
    <citation type="submission" date="2020-12" db="EMBL/GenBank/DDBJ databases">
        <title>FDA dAtabase for Regulatory Grade micrObial Sequences (FDA-ARGOS): Supporting development and validation of Infectious Disease Dx tests.</title>
        <authorList>
            <person name="Nelson B."/>
            <person name="Plummer A."/>
            <person name="Tallon L."/>
            <person name="Sadzewicz L."/>
            <person name="Zhao X."/>
            <person name="Boylan J."/>
            <person name="Ott S."/>
            <person name="Bowen H."/>
            <person name="Vavikolanu K."/>
            <person name="Mehta A."/>
            <person name="Aluvathingal J."/>
            <person name="Nadendla S."/>
            <person name="Myers T."/>
            <person name="Yan Y."/>
            <person name="Sichtig H."/>
        </authorList>
    </citation>
    <scope>NUCLEOTIDE SEQUENCE [LARGE SCALE GENOMIC DNA]</scope>
    <source>
        <strain evidence="4 7">FDAARGOS_924</strain>
    </source>
</reference>
<organism evidence="2 5">
    <name type="scientific">Bacillus mycoides</name>
    <dbReference type="NCBI Taxonomy" id="1405"/>
    <lineage>
        <taxon>Bacteria</taxon>
        <taxon>Bacillati</taxon>
        <taxon>Bacillota</taxon>
        <taxon>Bacilli</taxon>
        <taxon>Bacillales</taxon>
        <taxon>Bacillaceae</taxon>
        <taxon>Bacillus</taxon>
        <taxon>Bacillus cereus group</taxon>
    </lineage>
</organism>
<feature type="transmembrane region" description="Helical" evidence="1">
    <location>
        <begin position="110"/>
        <end position="130"/>
    </location>
</feature>
<dbReference type="Proteomes" id="UP000596196">
    <property type="component" value="Chromosome"/>
</dbReference>
<dbReference type="Proteomes" id="UP000236165">
    <property type="component" value="Unassembled WGS sequence"/>
</dbReference>
<dbReference type="AlphaFoldDB" id="A0AAP7W983"/>
<keyword evidence="1" id="KW-0472">Membrane</keyword>
<dbReference type="KEGG" id="bmyo:BG05_2549"/>
<evidence type="ECO:0000313" key="7">
    <source>
        <dbReference type="Proteomes" id="UP000596196"/>
    </source>
</evidence>
<dbReference type="EMBL" id="MKZQ01000069">
    <property type="protein sequence ID" value="PJN65257.1"/>
    <property type="molecule type" value="Genomic_DNA"/>
</dbReference>
<dbReference type="Proteomes" id="UP000194131">
    <property type="component" value="Unassembled WGS sequence"/>
</dbReference>
<feature type="transmembrane region" description="Helical" evidence="1">
    <location>
        <begin position="81"/>
        <end position="103"/>
    </location>
</feature>
<dbReference type="EMBL" id="CP065877">
    <property type="protein sequence ID" value="QQA14175.1"/>
    <property type="molecule type" value="Genomic_DNA"/>
</dbReference>
<evidence type="ECO:0000313" key="6">
    <source>
        <dbReference type="Proteomes" id="UP000236165"/>
    </source>
</evidence>
<evidence type="ECO:0000313" key="3">
    <source>
        <dbReference type="EMBL" id="PJN65257.1"/>
    </source>
</evidence>
<evidence type="ECO:0000313" key="2">
    <source>
        <dbReference type="EMBL" id="OSX93535.1"/>
    </source>
</evidence>
<dbReference type="Pfam" id="PF22564">
    <property type="entry name" value="HAAS"/>
    <property type="match status" value="1"/>
</dbReference>
<gene>
    <name evidence="3" type="ORF">BACWE_49530</name>
    <name evidence="4" type="ORF">I6G81_17395</name>
    <name evidence="2" type="ORF">S3E15_04694</name>
</gene>
<accession>A0AAP7W983</accession>
<keyword evidence="1" id="KW-0812">Transmembrane</keyword>